<dbReference type="EMBL" id="GBXM01064620">
    <property type="protein sequence ID" value="JAH43957.1"/>
    <property type="molecule type" value="Transcribed_RNA"/>
</dbReference>
<name>A0A0E9SRT3_ANGAN</name>
<protein>
    <submittedName>
        <fullName evidence="1">Uncharacterized protein</fullName>
    </submittedName>
</protein>
<dbReference type="AlphaFoldDB" id="A0A0E9SRT3"/>
<organism evidence="1">
    <name type="scientific">Anguilla anguilla</name>
    <name type="common">European freshwater eel</name>
    <name type="synonym">Muraena anguilla</name>
    <dbReference type="NCBI Taxonomy" id="7936"/>
    <lineage>
        <taxon>Eukaryota</taxon>
        <taxon>Metazoa</taxon>
        <taxon>Chordata</taxon>
        <taxon>Craniata</taxon>
        <taxon>Vertebrata</taxon>
        <taxon>Euteleostomi</taxon>
        <taxon>Actinopterygii</taxon>
        <taxon>Neopterygii</taxon>
        <taxon>Teleostei</taxon>
        <taxon>Anguilliformes</taxon>
        <taxon>Anguillidae</taxon>
        <taxon>Anguilla</taxon>
    </lineage>
</organism>
<evidence type="ECO:0000313" key="1">
    <source>
        <dbReference type="EMBL" id="JAH43957.1"/>
    </source>
</evidence>
<accession>A0A0E9SRT3</accession>
<reference evidence="1" key="1">
    <citation type="submission" date="2014-11" db="EMBL/GenBank/DDBJ databases">
        <authorList>
            <person name="Amaro Gonzalez C."/>
        </authorList>
    </citation>
    <scope>NUCLEOTIDE SEQUENCE</scope>
</reference>
<proteinExistence type="predicted"/>
<sequence length="23" mass="2628">MSPAKKCRSSIIFIIYIQLVICT</sequence>
<reference evidence="1" key="2">
    <citation type="journal article" date="2015" name="Fish Shellfish Immunol.">
        <title>Early steps in the European eel (Anguilla anguilla)-Vibrio vulnificus interaction in the gills: Role of the RtxA13 toxin.</title>
        <authorList>
            <person name="Callol A."/>
            <person name="Pajuelo D."/>
            <person name="Ebbesson L."/>
            <person name="Teles M."/>
            <person name="MacKenzie S."/>
            <person name="Amaro C."/>
        </authorList>
    </citation>
    <scope>NUCLEOTIDE SEQUENCE</scope>
</reference>